<proteinExistence type="predicted"/>
<dbReference type="AlphaFoldDB" id="D4JUU2"/>
<reference evidence="1 2" key="2">
    <citation type="submission" date="2010-03" db="EMBL/GenBank/DDBJ databases">
        <authorList>
            <person name="Pajon A."/>
        </authorList>
    </citation>
    <scope>NUCLEOTIDE SEQUENCE [LARGE SCALE GENOMIC DNA]</scope>
    <source>
        <strain evidence="1 2">70/3</strain>
    </source>
</reference>
<dbReference type="Proteomes" id="UP000008803">
    <property type="component" value="Chromosome"/>
</dbReference>
<organism evidence="1 2">
    <name type="scientific">[Eubacterium] siraeum 70/3</name>
    <dbReference type="NCBI Taxonomy" id="657319"/>
    <lineage>
        <taxon>Bacteria</taxon>
        <taxon>Bacillati</taxon>
        <taxon>Bacillota</taxon>
        <taxon>Clostridia</taxon>
        <taxon>Eubacteriales</taxon>
        <taxon>Oscillospiraceae</taxon>
        <taxon>Oscillospiraceae incertae sedis</taxon>
    </lineage>
</organism>
<gene>
    <name evidence="1" type="ORF">EUS_17840</name>
</gene>
<dbReference type="KEGG" id="esu:EUS_17840"/>
<dbReference type="BioCyc" id="ESIR657319:G136K-1510-MONOMER"/>
<sequence>MGAVKMSQLRFKNFVEYAYSTFFLLPKQVKIYVYGNLNINAFEPSCILLYVEKSKFLFIS</sequence>
<protein>
    <submittedName>
        <fullName evidence="1">Uncharacterized protein</fullName>
    </submittedName>
</protein>
<name>D4JUU2_9FIRM</name>
<evidence type="ECO:0000313" key="1">
    <source>
        <dbReference type="EMBL" id="CBK96861.1"/>
    </source>
</evidence>
<reference evidence="1 2" key="1">
    <citation type="submission" date="2010-03" db="EMBL/GenBank/DDBJ databases">
        <title>The genome sequence of Eubacterium siraeum 70/3.</title>
        <authorList>
            <consortium name="metaHIT consortium -- http://www.metahit.eu/"/>
            <person name="Pajon A."/>
            <person name="Turner K."/>
            <person name="Parkhill J."/>
            <person name="Duncan S."/>
            <person name="Flint H."/>
        </authorList>
    </citation>
    <scope>NUCLEOTIDE SEQUENCE [LARGE SCALE GENOMIC DNA]</scope>
    <source>
        <strain evidence="1 2">70/3</strain>
    </source>
</reference>
<dbReference type="EMBL" id="FP929044">
    <property type="protein sequence ID" value="CBK96861.1"/>
    <property type="molecule type" value="Genomic_DNA"/>
</dbReference>
<accession>D4JUU2</accession>
<dbReference type="HOGENOM" id="CLU_2934629_0_0_9"/>
<evidence type="ECO:0000313" key="2">
    <source>
        <dbReference type="Proteomes" id="UP000008803"/>
    </source>
</evidence>